<evidence type="ECO:0000313" key="1">
    <source>
        <dbReference type="EMBL" id="KAJ1674435.1"/>
    </source>
</evidence>
<feature type="non-terminal residue" evidence="1">
    <location>
        <position position="52"/>
    </location>
</feature>
<gene>
    <name evidence="1" type="ORF">EV182_003281</name>
</gene>
<feature type="non-terminal residue" evidence="1">
    <location>
        <position position="1"/>
    </location>
</feature>
<accession>A0ACC1HCW5</accession>
<proteinExistence type="predicted"/>
<comment type="caution">
    <text evidence="1">The sequence shown here is derived from an EMBL/GenBank/DDBJ whole genome shotgun (WGS) entry which is preliminary data.</text>
</comment>
<name>A0ACC1HCW5_9FUNG</name>
<keyword evidence="2" id="KW-1185">Reference proteome</keyword>
<reference evidence="1" key="1">
    <citation type="submission" date="2022-06" db="EMBL/GenBank/DDBJ databases">
        <title>Phylogenomic reconstructions and comparative analyses of Kickxellomycotina fungi.</title>
        <authorList>
            <person name="Reynolds N.K."/>
            <person name="Stajich J.E."/>
            <person name="Barry K."/>
            <person name="Grigoriev I.V."/>
            <person name="Crous P."/>
            <person name="Smith M.E."/>
        </authorList>
    </citation>
    <scope>NUCLEOTIDE SEQUENCE</scope>
    <source>
        <strain evidence="1">RSA 2271</strain>
    </source>
</reference>
<protein>
    <submittedName>
        <fullName evidence="1">Uncharacterized protein</fullName>
    </submittedName>
</protein>
<dbReference type="EMBL" id="JAMZIH010005968">
    <property type="protein sequence ID" value="KAJ1674435.1"/>
    <property type="molecule type" value="Genomic_DNA"/>
</dbReference>
<dbReference type="Proteomes" id="UP001145114">
    <property type="component" value="Unassembled WGS sequence"/>
</dbReference>
<sequence length="52" mass="5835">AQIRCEEGSTTKPNRRRKLIKSQTAANGTPMPDGGIPQRVKLNTRATHYRKT</sequence>
<evidence type="ECO:0000313" key="2">
    <source>
        <dbReference type="Proteomes" id="UP001145114"/>
    </source>
</evidence>
<organism evidence="1 2">
    <name type="scientific">Spiromyces aspiralis</name>
    <dbReference type="NCBI Taxonomy" id="68401"/>
    <lineage>
        <taxon>Eukaryota</taxon>
        <taxon>Fungi</taxon>
        <taxon>Fungi incertae sedis</taxon>
        <taxon>Zoopagomycota</taxon>
        <taxon>Kickxellomycotina</taxon>
        <taxon>Kickxellomycetes</taxon>
        <taxon>Kickxellales</taxon>
        <taxon>Kickxellaceae</taxon>
        <taxon>Spiromyces</taxon>
    </lineage>
</organism>